<dbReference type="KEGG" id="pbor:BSF38_03981"/>
<dbReference type="Proteomes" id="UP000186309">
    <property type="component" value="Chromosome"/>
</dbReference>
<evidence type="ECO:0000256" key="1">
    <source>
        <dbReference type="SAM" id="Phobius"/>
    </source>
</evidence>
<gene>
    <name evidence="2" type="ORF">BSF38_03981</name>
</gene>
<evidence type="ECO:0000313" key="3">
    <source>
        <dbReference type="Proteomes" id="UP000186309"/>
    </source>
</evidence>
<organism evidence="2 3">
    <name type="scientific">Paludisphaera borealis</name>
    <dbReference type="NCBI Taxonomy" id="1387353"/>
    <lineage>
        <taxon>Bacteria</taxon>
        <taxon>Pseudomonadati</taxon>
        <taxon>Planctomycetota</taxon>
        <taxon>Planctomycetia</taxon>
        <taxon>Isosphaerales</taxon>
        <taxon>Isosphaeraceae</taxon>
        <taxon>Paludisphaera</taxon>
    </lineage>
</organism>
<keyword evidence="1" id="KW-0472">Membrane</keyword>
<reference evidence="3" key="1">
    <citation type="submission" date="2016-12" db="EMBL/GenBank/DDBJ databases">
        <title>Comparative genomics of four Isosphaeraceae planctomycetes: a common pool of plasmids and glycoside hydrolase genes.</title>
        <authorList>
            <person name="Ivanova A."/>
        </authorList>
    </citation>
    <scope>NUCLEOTIDE SEQUENCE [LARGE SCALE GENOMIC DNA]</scope>
    <source>
        <strain evidence="3">PX4</strain>
    </source>
</reference>
<keyword evidence="1" id="KW-1133">Transmembrane helix</keyword>
<feature type="transmembrane region" description="Helical" evidence="1">
    <location>
        <begin position="48"/>
        <end position="67"/>
    </location>
</feature>
<dbReference type="EMBL" id="CP019082">
    <property type="protein sequence ID" value="APW62436.1"/>
    <property type="molecule type" value="Genomic_DNA"/>
</dbReference>
<accession>A0A1U7CU59</accession>
<dbReference type="AlphaFoldDB" id="A0A1U7CU59"/>
<proteinExistence type="predicted"/>
<dbReference type="RefSeq" id="WP_145952242.1">
    <property type="nucleotide sequence ID" value="NZ_CP019082.1"/>
</dbReference>
<keyword evidence="1" id="KW-0812">Transmembrane</keyword>
<evidence type="ECO:0000313" key="2">
    <source>
        <dbReference type="EMBL" id="APW62436.1"/>
    </source>
</evidence>
<sequence length="83" mass="9016">MKPVFVSSRNGQRHIHWAKLFVYAVGLMLAAAAVAEGLAYLFKGAFSVGALVLAETLVILLLARIVIRTVAYQPVDFEQAESP</sequence>
<name>A0A1U7CU59_9BACT</name>
<protein>
    <submittedName>
        <fullName evidence="2">Uncharacterized protein</fullName>
    </submittedName>
</protein>
<keyword evidence="3" id="KW-1185">Reference proteome</keyword>
<feature type="transmembrane region" description="Helical" evidence="1">
    <location>
        <begin position="20"/>
        <end position="42"/>
    </location>
</feature>